<dbReference type="PANTHER" id="PTHR43280">
    <property type="entry name" value="ARAC-FAMILY TRANSCRIPTIONAL REGULATOR"/>
    <property type="match status" value="1"/>
</dbReference>
<protein>
    <submittedName>
        <fullName evidence="6">Transcriptional regulator, AraC family</fullName>
    </submittedName>
</protein>
<dbReference type="Pfam" id="PF12833">
    <property type="entry name" value="HTH_18"/>
    <property type="match status" value="1"/>
</dbReference>
<sequence>MSTSQVLLILLSGLGVLHGLFLAAFLWFHPKGLRTSNRLLSMLLVILSFRIGKSVFLEFVDGIYLQLIFAGLATLLLIGPLFFFYTKSVLKKSIRFTTAEFLHFIPFLFGIAFSFWINKENVQTTPIVVFVILFCLYYGHYLVYLFFSYRQIQKYKIQLGGVNVAVQWLQFLFYALAALWMVYVLNLLEDNIPYILGPILYSCIAYGVSLVAIKKGYINGLDTVKYKTTPLSETEINQIYEDVKKLLVEEQLYKNADLTLSTFSKALKVSPQKISMAINIRSGSNFNGFVNQYRIQHAQALLEHSESSELTIAAIAYEVGFNSLTSFNTAFKKQLQKTPSAYRKESTPL</sequence>
<accession>A0A1I2XLS6</accession>
<keyword evidence="3" id="KW-0804">Transcription</keyword>
<dbReference type="PROSITE" id="PS01124">
    <property type="entry name" value="HTH_ARAC_FAMILY_2"/>
    <property type="match status" value="1"/>
</dbReference>
<evidence type="ECO:0000256" key="2">
    <source>
        <dbReference type="ARBA" id="ARBA00023125"/>
    </source>
</evidence>
<reference evidence="7" key="1">
    <citation type="submission" date="2016-10" db="EMBL/GenBank/DDBJ databases">
        <authorList>
            <person name="Varghese N."/>
            <person name="Submissions S."/>
        </authorList>
    </citation>
    <scope>NUCLEOTIDE SEQUENCE [LARGE SCALE GENOMIC DNA]</scope>
    <source>
        <strain evidence="7">LP51</strain>
    </source>
</reference>
<dbReference type="Proteomes" id="UP000198724">
    <property type="component" value="Unassembled WGS sequence"/>
</dbReference>
<dbReference type="GO" id="GO:0003700">
    <property type="term" value="F:DNA-binding transcription factor activity"/>
    <property type="evidence" value="ECO:0007669"/>
    <property type="project" value="InterPro"/>
</dbReference>
<keyword evidence="4" id="KW-0812">Transmembrane</keyword>
<keyword evidence="7" id="KW-1185">Reference proteome</keyword>
<evidence type="ECO:0000313" key="7">
    <source>
        <dbReference type="Proteomes" id="UP000198724"/>
    </source>
</evidence>
<dbReference type="EMBL" id="FOOT01000006">
    <property type="protein sequence ID" value="SFH14352.1"/>
    <property type="molecule type" value="Genomic_DNA"/>
</dbReference>
<dbReference type="STRING" id="1436961.SAMN05421739_106123"/>
<keyword evidence="1" id="KW-0805">Transcription regulation</keyword>
<feature type="transmembrane region" description="Helical" evidence="4">
    <location>
        <begin position="97"/>
        <end position="117"/>
    </location>
</feature>
<keyword evidence="4" id="KW-1133">Transmembrane helix</keyword>
<keyword evidence="2" id="KW-0238">DNA-binding</keyword>
<gene>
    <name evidence="6" type="ORF">SAMN05421739_106123</name>
</gene>
<dbReference type="PANTHER" id="PTHR43280:SF29">
    <property type="entry name" value="ARAC-FAMILY TRANSCRIPTIONAL REGULATOR"/>
    <property type="match status" value="1"/>
</dbReference>
<organism evidence="6 7">
    <name type="scientific">Pontibacter chinhatensis</name>
    <dbReference type="NCBI Taxonomy" id="1436961"/>
    <lineage>
        <taxon>Bacteria</taxon>
        <taxon>Pseudomonadati</taxon>
        <taxon>Bacteroidota</taxon>
        <taxon>Cytophagia</taxon>
        <taxon>Cytophagales</taxon>
        <taxon>Hymenobacteraceae</taxon>
        <taxon>Pontibacter</taxon>
    </lineage>
</organism>
<dbReference type="GO" id="GO:0043565">
    <property type="term" value="F:sequence-specific DNA binding"/>
    <property type="evidence" value="ECO:0007669"/>
    <property type="project" value="InterPro"/>
</dbReference>
<feature type="domain" description="HTH araC/xylS-type" evidence="5">
    <location>
        <begin position="242"/>
        <end position="345"/>
    </location>
</feature>
<keyword evidence="4" id="KW-0472">Membrane</keyword>
<evidence type="ECO:0000256" key="4">
    <source>
        <dbReference type="SAM" id="Phobius"/>
    </source>
</evidence>
<feature type="transmembrane region" description="Helical" evidence="4">
    <location>
        <begin position="168"/>
        <end position="188"/>
    </location>
</feature>
<feature type="transmembrane region" description="Helical" evidence="4">
    <location>
        <begin position="63"/>
        <end position="85"/>
    </location>
</feature>
<feature type="transmembrane region" description="Helical" evidence="4">
    <location>
        <begin position="123"/>
        <end position="147"/>
    </location>
</feature>
<dbReference type="InterPro" id="IPR009057">
    <property type="entry name" value="Homeodomain-like_sf"/>
</dbReference>
<evidence type="ECO:0000259" key="5">
    <source>
        <dbReference type="PROSITE" id="PS01124"/>
    </source>
</evidence>
<dbReference type="InterPro" id="IPR018062">
    <property type="entry name" value="HTH_AraC-typ_CS"/>
</dbReference>
<dbReference type="Gene3D" id="1.10.10.60">
    <property type="entry name" value="Homeodomain-like"/>
    <property type="match status" value="1"/>
</dbReference>
<evidence type="ECO:0000313" key="6">
    <source>
        <dbReference type="EMBL" id="SFH14352.1"/>
    </source>
</evidence>
<feature type="transmembrane region" description="Helical" evidence="4">
    <location>
        <begin position="6"/>
        <end position="27"/>
    </location>
</feature>
<dbReference type="SUPFAM" id="SSF46689">
    <property type="entry name" value="Homeodomain-like"/>
    <property type="match status" value="1"/>
</dbReference>
<dbReference type="InterPro" id="IPR020449">
    <property type="entry name" value="Tscrpt_reg_AraC-type_HTH"/>
</dbReference>
<feature type="transmembrane region" description="Helical" evidence="4">
    <location>
        <begin position="194"/>
        <end position="213"/>
    </location>
</feature>
<name>A0A1I2XLS6_9BACT</name>
<dbReference type="PRINTS" id="PR00032">
    <property type="entry name" value="HTHARAC"/>
</dbReference>
<evidence type="ECO:0000256" key="1">
    <source>
        <dbReference type="ARBA" id="ARBA00023015"/>
    </source>
</evidence>
<evidence type="ECO:0000256" key="3">
    <source>
        <dbReference type="ARBA" id="ARBA00023163"/>
    </source>
</evidence>
<dbReference type="SMART" id="SM00342">
    <property type="entry name" value="HTH_ARAC"/>
    <property type="match status" value="1"/>
</dbReference>
<dbReference type="InterPro" id="IPR018060">
    <property type="entry name" value="HTH_AraC"/>
</dbReference>
<dbReference type="PROSITE" id="PS00041">
    <property type="entry name" value="HTH_ARAC_FAMILY_1"/>
    <property type="match status" value="1"/>
</dbReference>
<proteinExistence type="predicted"/>
<dbReference type="AlphaFoldDB" id="A0A1I2XLS6"/>